<dbReference type="Proteomes" id="UP000240357">
    <property type="component" value="Unassembled WGS sequence"/>
</dbReference>
<name>A0A2T2YKN7_9BACT</name>
<comment type="caution">
    <text evidence="1">The sequence shown here is derived from an EMBL/GenBank/DDBJ whole genome shotgun (WGS) entry which is preliminary data.</text>
</comment>
<evidence type="ECO:0000313" key="1">
    <source>
        <dbReference type="EMBL" id="PSR56071.1"/>
    </source>
</evidence>
<keyword evidence="2" id="KW-1185">Reference proteome</keyword>
<sequence length="81" mass="9925">MLTWREFNSLSPTNQLEYLYKHSRFLCVRKTSSHRVYLHYLPNFFVEIYVHYPGGKFKDIVTFKGTKMLEPYLEQLMVKWE</sequence>
<proteinExistence type="predicted"/>
<dbReference type="AlphaFoldDB" id="A0A2T2YKN7"/>
<organism evidence="1 2">
    <name type="scientific">Adhaeribacter arboris</name>
    <dbReference type="NCBI Taxonomy" id="2072846"/>
    <lineage>
        <taxon>Bacteria</taxon>
        <taxon>Pseudomonadati</taxon>
        <taxon>Bacteroidota</taxon>
        <taxon>Cytophagia</taxon>
        <taxon>Cytophagales</taxon>
        <taxon>Hymenobacteraceae</taxon>
        <taxon>Adhaeribacter</taxon>
    </lineage>
</organism>
<dbReference type="OrthoDB" id="886340at2"/>
<dbReference type="RefSeq" id="WP_106932249.1">
    <property type="nucleotide sequence ID" value="NZ_PYFT01000001.1"/>
</dbReference>
<dbReference type="EMBL" id="PYFT01000001">
    <property type="protein sequence ID" value="PSR56071.1"/>
    <property type="molecule type" value="Genomic_DNA"/>
</dbReference>
<protein>
    <submittedName>
        <fullName evidence="1">Uncharacterized protein</fullName>
    </submittedName>
</protein>
<reference evidence="1 2" key="1">
    <citation type="submission" date="2018-03" db="EMBL/GenBank/DDBJ databases">
        <title>Adhaeribacter sp. HMF7605 Genome sequencing and assembly.</title>
        <authorList>
            <person name="Kang H."/>
            <person name="Kang J."/>
            <person name="Cha I."/>
            <person name="Kim H."/>
            <person name="Joh K."/>
        </authorList>
    </citation>
    <scope>NUCLEOTIDE SEQUENCE [LARGE SCALE GENOMIC DNA]</scope>
    <source>
        <strain evidence="1 2">HMF7605</strain>
    </source>
</reference>
<evidence type="ECO:0000313" key="2">
    <source>
        <dbReference type="Proteomes" id="UP000240357"/>
    </source>
</evidence>
<gene>
    <name evidence="1" type="ORF">AHMF7605_22495</name>
</gene>
<accession>A0A2T2YKN7</accession>